<comment type="function">
    <text evidence="14">Converts heme B (protoheme IX) to heme O by substitution of the vinyl group on carbon 2 of heme B porphyrin ring with a hydroxyethyl farnesyl side group.</text>
</comment>
<feature type="transmembrane region" description="Helical" evidence="14">
    <location>
        <begin position="218"/>
        <end position="235"/>
    </location>
</feature>
<dbReference type="Gene3D" id="1.10.357.140">
    <property type="entry name" value="UbiA prenyltransferase"/>
    <property type="match status" value="1"/>
</dbReference>
<keyword evidence="5 14" id="KW-0808">Transferase</keyword>
<protein>
    <recommendedName>
        <fullName evidence="11 14">Protoheme IX farnesyltransferase</fullName>
        <ecNumber evidence="3 14">2.5.1.141</ecNumber>
    </recommendedName>
    <alternativeName>
        <fullName evidence="12 14">Heme B farnesyltransferase</fullName>
    </alternativeName>
    <alternativeName>
        <fullName evidence="10 14">Heme O synthase</fullName>
    </alternativeName>
</protein>
<evidence type="ECO:0000256" key="7">
    <source>
        <dbReference type="ARBA" id="ARBA00022989"/>
    </source>
</evidence>
<dbReference type="GO" id="GO:0005886">
    <property type="term" value="C:plasma membrane"/>
    <property type="evidence" value="ECO:0007669"/>
    <property type="project" value="UniProtKB-SubCell"/>
</dbReference>
<dbReference type="InterPro" id="IPR006369">
    <property type="entry name" value="Protohaem_IX_farnesylTrfase"/>
</dbReference>
<dbReference type="GO" id="GO:0008495">
    <property type="term" value="F:protoheme IX farnesyltransferase activity"/>
    <property type="evidence" value="ECO:0007669"/>
    <property type="project" value="UniProtKB-UniRule"/>
</dbReference>
<evidence type="ECO:0000256" key="3">
    <source>
        <dbReference type="ARBA" id="ARBA00012292"/>
    </source>
</evidence>
<evidence type="ECO:0000256" key="1">
    <source>
        <dbReference type="ARBA" id="ARBA00004651"/>
    </source>
</evidence>
<feature type="transmembrane region" description="Helical" evidence="14">
    <location>
        <begin position="90"/>
        <end position="111"/>
    </location>
</feature>
<proteinExistence type="inferred from homology"/>
<gene>
    <name evidence="15" type="primary">cyoE</name>
    <name evidence="14" type="synonym">ctaB</name>
    <name evidence="15" type="ORF">ENN04_02945</name>
</gene>
<keyword evidence="8 14" id="KW-0350">Heme biosynthesis</keyword>
<feature type="transmembrane region" description="Helical" evidence="14">
    <location>
        <begin position="169"/>
        <end position="190"/>
    </location>
</feature>
<dbReference type="InterPro" id="IPR044878">
    <property type="entry name" value="UbiA_sf"/>
</dbReference>
<keyword evidence="9 14" id="KW-0472">Membrane</keyword>
<dbReference type="NCBIfam" id="NF003349">
    <property type="entry name" value="PRK04375.1-2"/>
    <property type="match status" value="1"/>
</dbReference>
<evidence type="ECO:0000256" key="14">
    <source>
        <dbReference type="HAMAP-Rule" id="MF_00154"/>
    </source>
</evidence>
<comment type="catalytic activity">
    <reaction evidence="13 14">
        <text>heme b + (2E,6E)-farnesyl diphosphate + H2O = Fe(II)-heme o + diphosphate</text>
        <dbReference type="Rhea" id="RHEA:28070"/>
        <dbReference type="ChEBI" id="CHEBI:15377"/>
        <dbReference type="ChEBI" id="CHEBI:33019"/>
        <dbReference type="ChEBI" id="CHEBI:60344"/>
        <dbReference type="ChEBI" id="CHEBI:60530"/>
        <dbReference type="ChEBI" id="CHEBI:175763"/>
        <dbReference type="EC" id="2.5.1.141"/>
    </reaction>
</comment>
<dbReference type="PROSITE" id="PS00943">
    <property type="entry name" value="UBIA"/>
    <property type="match status" value="1"/>
</dbReference>
<evidence type="ECO:0000256" key="12">
    <source>
        <dbReference type="ARBA" id="ARBA00042475"/>
    </source>
</evidence>
<evidence type="ECO:0000256" key="5">
    <source>
        <dbReference type="ARBA" id="ARBA00022679"/>
    </source>
</evidence>
<feature type="transmembrane region" description="Helical" evidence="14">
    <location>
        <begin position="241"/>
        <end position="262"/>
    </location>
</feature>
<dbReference type="HAMAP" id="MF_00154">
    <property type="entry name" value="CyoE_CtaB"/>
    <property type="match status" value="1"/>
</dbReference>
<dbReference type="NCBIfam" id="TIGR01473">
    <property type="entry name" value="cyoE_ctaB"/>
    <property type="match status" value="1"/>
</dbReference>
<feature type="transmembrane region" description="Helical" evidence="14">
    <location>
        <begin position="49"/>
        <end position="69"/>
    </location>
</feature>
<evidence type="ECO:0000256" key="13">
    <source>
        <dbReference type="ARBA" id="ARBA00047690"/>
    </source>
</evidence>
<keyword evidence="4 14" id="KW-1003">Cell membrane</keyword>
<comment type="similarity">
    <text evidence="14">Belongs to the UbiA prenyltransferase family. Protoheme IX farnesyltransferase subfamily.</text>
</comment>
<organism evidence="15">
    <name type="scientific">Thermocrinis ruber</name>
    <dbReference type="NCBI Taxonomy" id="75906"/>
    <lineage>
        <taxon>Bacteria</taxon>
        <taxon>Pseudomonadati</taxon>
        <taxon>Aquificota</taxon>
        <taxon>Aquificia</taxon>
        <taxon>Aquificales</taxon>
        <taxon>Aquificaceae</taxon>
        <taxon>Thermocrinis</taxon>
    </lineage>
</organism>
<dbReference type="UniPathway" id="UPA00834">
    <property type="reaction ID" value="UER00712"/>
</dbReference>
<comment type="pathway">
    <text evidence="2 14">Porphyrin-containing compound metabolism; heme O biosynthesis; heme O from protoheme: step 1/1.</text>
</comment>
<name>A0A7C5X0F4_9AQUI</name>
<dbReference type="AlphaFoldDB" id="A0A7C5X0F4"/>
<dbReference type="InterPro" id="IPR030470">
    <property type="entry name" value="UbiA_prenylTrfase_CS"/>
</dbReference>
<evidence type="ECO:0000256" key="11">
    <source>
        <dbReference type="ARBA" id="ARBA00040810"/>
    </source>
</evidence>
<feature type="transmembrane region" description="Helical" evidence="14">
    <location>
        <begin position="15"/>
        <end position="37"/>
    </location>
</feature>
<dbReference type="CDD" id="cd13957">
    <property type="entry name" value="PT_UbiA_Cox10"/>
    <property type="match status" value="1"/>
</dbReference>
<dbReference type="PANTHER" id="PTHR43448">
    <property type="entry name" value="PROTOHEME IX FARNESYLTRANSFERASE, MITOCHONDRIAL"/>
    <property type="match status" value="1"/>
</dbReference>
<keyword evidence="7 14" id="KW-1133">Transmembrane helix</keyword>
<comment type="miscellaneous">
    <text evidence="14">Carbon 2 of the heme B porphyrin ring is defined according to the Fischer nomenclature.</text>
</comment>
<evidence type="ECO:0000256" key="8">
    <source>
        <dbReference type="ARBA" id="ARBA00023133"/>
    </source>
</evidence>
<feature type="transmembrane region" description="Helical" evidence="14">
    <location>
        <begin position="117"/>
        <end position="136"/>
    </location>
</feature>
<dbReference type="EMBL" id="DSAC01000037">
    <property type="protein sequence ID" value="HHO73575.1"/>
    <property type="molecule type" value="Genomic_DNA"/>
</dbReference>
<dbReference type="PANTHER" id="PTHR43448:SF7">
    <property type="entry name" value="4-HYDROXYBENZOATE SOLANESYLTRANSFERASE"/>
    <property type="match status" value="1"/>
</dbReference>
<dbReference type="EC" id="2.5.1.141" evidence="3 14"/>
<dbReference type="GO" id="GO:0048034">
    <property type="term" value="P:heme O biosynthetic process"/>
    <property type="evidence" value="ECO:0007669"/>
    <property type="project" value="UniProtKB-UniRule"/>
</dbReference>
<feature type="transmembrane region" description="Helical" evidence="14">
    <location>
        <begin position="269"/>
        <end position="288"/>
    </location>
</feature>
<dbReference type="InterPro" id="IPR000537">
    <property type="entry name" value="UbiA_prenyltransferase"/>
</dbReference>
<evidence type="ECO:0000256" key="6">
    <source>
        <dbReference type="ARBA" id="ARBA00022692"/>
    </source>
</evidence>
<comment type="caution">
    <text evidence="15">The sequence shown here is derived from an EMBL/GenBank/DDBJ whole genome shotgun (WGS) entry which is preliminary data.</text>
</comment>
<keyword evidence="6 14" id="KW-0812">Transmembrane</keyword>
<evidence type="ECO:0000313" key="15">
    <source>
        <dbReference type="EMBL" id="HHO73575.1"/>
    </source>
</evidence>
<evidence type="ECO:0000256" key="4">
    <source>
        <dbReference type="ARBA" id="ARBA00022475"/>
    </source>
</evidence>
<evidence type="ECO:0000256" key="9">
    <source>
        <dbReference type="ARBA" id="ARBA00023136"/>
    </source>
</evidence>
<dbReference type="Pfam" id="PF01040">
    <property type="entry name" value="UbiA"/>
    <property type="match status" value="1"/>
</dbReference>
<comment type="subcellular location">
    <subcellularLocation>
        <location evidence="1 14">Cell membrane</location>
        <topology evidence="1 14">Multi-pass membrane protein</topology>
    </subcellularLocation>
</comment>
<reference evidence="15" key="1">
    <citation type="journal article" date="2020" name="mSystems">
        <title>Genome- and Community-Level Interaction Insights into Carbon Utilization and Element Cycling Functions of Hydrothermarchaeota in Hydrothermal Sediment.</title>
        <authorList>
            <person name="Zhou Z."/>
            <person name="Liu Y."/>
            <person name="Xu W."/>
            <person name="Pan J."/>
            <person name="Luo Z.H."/>
            <person name="Li M."/>
        </authorList>
    </citation>
    <scope>NUCLEOTIDE SEQUENCE [LARGE SCALE GENOMIC DNA]</scope>
    <source>
        <strain evidence="15">SpSt-114</strain>
    </source>
</reference>
<accession>A0A7C5X0F4</accession>
<sequence>MVVKTLVKMASLKDYILLTKPGIVLLVLITTLTGMYFAQRGMPPVDLVFWTLLGTGLASAGSAVLNQYFDRDIDALMERTKSRPLPLGSVAPSHAFWFGVSLLSLSFLIMFFFTNPIATFFTALASFFYVSVYTLSLKRKSPLATEIGGVSGAMPPVIGYTAVTERLSLEPLILFLIMFIWQPPHFWVLAIKYAQDYKTAGIPTMPVVRGIEHTKVRTLLYTAGLLPVSLLPYFYGMAGEVYFLSASLLSLVYLALTLRFVFSKEPKGGFLFFYSIIYLALLFTVMVFDMRR</sequence>
<dbReference type="FunFam" id="1.10.357.140:FF:000001">
    <property type="entry name" value="Protoheme IX farnesyltransferase"/>
    <property type="match status" value="1"/>
</dbReference>
<feature type="transmembrane region" description="Helical" evidence="14">
    <location>
        <begin position="143"/>
        <end position="163"/>
    </location>
</feature>
<evidence type="ECO:0000256" key="2">
    <source>
        <dbReference type="ARBA" id="ARBA00004919"/>
    </source>
</evidence>
<evidence type="ECO:0000256" key="10">
    <source>
        <dbReference type="ARBA" id="ARBA00030253"/>
    </source>
</evidence>